<evidence type="ECO:0008006" key="4">
    <source>
        <dbReference type="Google" id="ProtNLM"/>
    </source>
</evidence>
<accession>A0A1B6DV60</accession>
<feature type="chain" id="PRO_5008581541" description="EMI domain-containing protein" evidence="2">
    <location>
        <begin position="19"/>
        <end position="440"/>
    </location>
</feature>
<protein>
    <recommendedName>
        <fullName evidence="4">EMI domain-containing protein</fullName>
    </recommendedName>
</protein>
<keyword evidence="1" id="KW-1133">Transmembrane helix</keyword>
<proteinExistence type="predicted"/>
<keyword evidence="1" id="KW-0472">Membrane</keyword>
<organism evidence="3">
    <name type="scientific">Clastoptera arizonana</name>
    <name type="common">Arizona spittle bug</name>
    <dbReference type="NCBI Taxonomy" id="38151"/>
    <lineage>
        <taxon>Eukaryota</taxon>
        <taxon>Metazoa</taxon>
        <taxon>Ecdysozoa</taxon>
        <taxon>Arthropoda</taxon>
        <taxon>Hexapoda</taxon>
        <taxon>Insecta</taxon>
        <taxon>Pterygota</taxon>
        <taxon>Neoptera</taxon>
        <taxon>Paraneoptera</taxon>
        <taxon>Hemiptera</taxon>
        <taxon>Auchenorrhyncha</taxon>
        <taxon>Cercopoidea</taxon>
        <taxon>Clastopteridae</taxon>
        <taxon>Clastoptera</taxon>
    </lineage>
</organism>
<evidence type="ECO:0000313" key="3">
    <source>
        <dbReference type="EMBL" id="JAS29568.1"/>
    </source>
</evidence>
<keyword evidence="1" id="KW-0812">Transmembrane</keyword>
<feature type="transmembrane region" description="Helical" evidence="1">
    <location>
        <begin position="387"/>
        <end position="407"/>
    </location>
</feature>
<dbReference type="EMBL" id="GEDC01007730">
    <property type="protein sequence ID" value="JAS29568.1"/>
    <property type="molecule type" value="Transcribed_RNA"/>
</dbReference>
<gene>
    <name evidence="3" type="ORF">g.5974</name>
</gene>
<evidence type="ECO:0000256" key="2">
    <source>
        <dbReference type="SAM" id="SignalP"/>
    </source>
</evidence>
<evidence type="ECO:0000256" key="1">
    <source>
        <dbReference type="SAM" id="Phobius"/>
    </source>
</evidence>
<sequence length="440" mass="48920">MLLLYWGFFSLLIHLASTEKPGLCMETRIEEVGSKKILQPCRDPKNCEISTVLNGKFMESVTEKIYGEVKHFFCCNGYYRSASKKECLPKCDPGCVNGLCESPGVCRCNEGYSLKNKNTCVEDSKTSTTKSYEVTTKNLPEVKEGTTLGPQCSNCPEGCDEDGACIQSTNIKTTHTTELNFQNTSEIEDDRTSCEGCPECNELGICLQPPTEESIIMLDDTLECPLEPSPIGSCFNFDNMLLNRCRFQNHSIPLVKIGNVSLICSIVMLNGELQVSFRCQVNVTCWDNGKRCSLIDPELKDYESMDLLLKGLYKSKNMLKPERNGIDFGVDNTTLEDGLNKTPVEVCLCAQGGIRKVCIEETVILSTCECKTVASHFDAEIPAYSSLGMFVLLLVAVMLITVLLLLVSRKRSHWHVKEVAENGNEWVTYSNFDSSTACKV</sequence>
<name>A0A1B6DV60_9HEMI</name>
<dbReference type="AlphaFoldDB" id="A0A1B6DV60"/>
<reference evidence="3" key="1">
    <citation type="submission" date="2015-12" db="EMBL/GenBank/DDBJ databases">
        <title>De novo transcriptome assembly of four potential Pierce s Disease insect vectors from Arizona vineyards.</title>
        <authorList>
            <person name="Tassone E.E."/>
        </authorList>
    </citation>
    <scope>NUCLEOTIDE SEQUENCE</scope>
</reference>
<keyword evidence="2" id="KW-0732">Signal</keyword>
<dbReference type="Gene3D" id="2.10.25.10">
    <property type="entry name" value="Laminin"/>
    <property type="match status" value="1"/>
</dbReference>
<feature type="signal peptide" evidence="2">
    <location>
        <begin position="1"/>
        <end position="18"/>
    </location>
</feature>